<dbReference type="OMA" id="FLYHSIN"/>
<accession>A0A0D2LRW8</accession>
<dbReference type="eggNOG" id="ENOG502SQZH">
    <property type="taxonomic scope" value="Eukaryota"/>
</dbReference>
<evidence type="ECO:0000313" key="3">
    <source>
        <dbReference type="Proteomes" id="UP000032304"/>
    </source>
</evidence>
<feature type="coiled-coil region" evidence="1">
    <location>
        <begin position="39"/>
        <end position="99"/>
    </location>
</feature>
<dbReference type="Gramene" id="KJB06797">
    <property type="protein sequence ID" value="KJB06797"/>
    <property type="gene ID" value="B456_001G159900"/>
</dbReference>
<name>A0A0D2LRW8_GOSRA</name>
<keyword evidence="1" id="KW-0175">Coiled coil</keyword>
<gene>
    <name evidence="2" type="ORF">B456_001G159900</name>
</gene>
<dbReference type="EMBL" id="CM001740">
    <property type="protein sequence ID" value="KJB06797.1"/>
    <property type="molecule type" value="Genomic_DNA"/>
</dbReference>
<evidence type="ECO:0008006" key="4">
    <source>
        <dbReference type="Google" id="ProtNLM"/>
    </source>
</evidence>
<organism evidence="2 3">
    <name type="scientific">Gossypium raimondii</name>
    <name type="common">Peruvian cotton</name>
    <name type="synonym">Gossypium klotzschianum subsp. raimondii</name>
    <dbReference type="NCBI Taxonomy" id="29730"/>
    <lineage>
        <taxon>Eukaryota</taxon>
        <taxon>Viridiplantae</taxon>
        <taxon>Streptophyta</taxon>
        <taxon>Embryophyta</taxon>
        <taxon>Tracheophyta</taxon>
        <taxon>Spermatophyta</taxon>
        <taxon>Magnoliopsida</taxon>
        <taxon>eudicotyledons</taxon>
        <taxon>Gunneridae</taxon>
        <taxon>Pentapetalae</taxon>
        <taxon>rosids</taxon>
        <taxon>malvids</taxon>
        <taxon>Malvales</taxon>
        <taxon>Malvaceae</taxon>
        <taxon>Malvoideae</taxon>
        <taxon>Gossypium</taxon>
    </lineage>
</organism>
<evidence type="ECO:0000256" key="1">
    <source>
        <dbReference type="SAM" id="Coils"/>
    </source>
</evidence>
<protein>
    <recommendedName>
        <fullName evidence="4">Syntaxin N-terminal domain-containing protein</fullName>
    </recommendedName>
</protein>
<dbReference type="Proteomes" id="UP000032304">
    <property type="component" value="Chromosome 1"/>
</dbReference>
<dbReference type="PANTHER" id="PTHR36344:SF2">
    <property type="entry name" value="INTEGRASE CORE DOMAIN CONTAINING PROTEIN"/>
    <property type="match status" value="1"/>
</dbReference>
<keyword evidence="3" id="KW-1185">Reference proteome</keyword>
<proteinExistence type="predicted"/>
<evidence type="ECO:0000313" key="2">
    <source>
        <dbReference type="EMBL" id="KJB06797.1"/>
    </source>
</evidence>
<reference evidence="2 3" key="1">
    <citation type="journal article" date="2012" name="Nature">
        <title>Repeated polyploidization of Gossypium genomes and the evolution of spinnable cotton fibres.</title>
        <authorList>
            <person name="Paterson A.H."/>
            <person name="Wendel J.F."/>
            <person name="Gundlach H."/>
            <person name="Guo H."/>
            <person name="Jenkins J."/>
            <person name="Jin D."/>
            <person name="Llewellyn D."/>
            <person name="Showmaker K.C."/>
            <person name="Shu S."/>
            <person name="Udall J."/>
            <person name="Yoo M.J."/>
            <person name="Byers R."/>
            <person name="Chen W."/>
            <person name="Doron-Faigenboim A."/>
            <person name="Duke M.V."/>
            <person name="Gong L."/>
            <person name="Grimwood J."/>
            <person name="Grover C."/>
            <person name="Grupp K."/>
            <person name="Hu G."/>
            <person name="Lee T.H."/>
            <person name="Li J."/>
            <person name="Lin L."/>
            <person name="Liu T."/>
            <person name="Marler B.S."/>
            <person name="Page J.T."/>
            <person name="Roberts A.W."/>
            <person name="Romanel E."/>
            <person name="Sanders W.S."/>
            <person name="Szadkowski E."/>
            <person name="Tan X."/>
            <person name="Tang H."/>
            <person name="Xu C."/>
            <person name="Wang J."/>
            <person name="Wang Z."/>
            <person name="Zhang D."/>
            <person name="Zhang L."/>
            <person name="Ashrafi H."/>
            <person name="Bedon F."/>
            <person name="Bowers J.E."/>
            <person name="Brubaker C.L."/>
            <person name="Chee P.W."/>
            <person name="Das S."/>
            <person name="Gingle A.R."/>
            <person name="Haigler C.H."/>
            <person name="Harker D."/>
            <person name="Hoffmann L.V."/>
            <person name="Hovav R."/>
            <person name="Jones D.C."/>
            <person name="Lemke C."/>
            <person name="Mansoor S."/>
            <person name="ur Rahman M."/>
            <person name="Rainville L.N."/>
            <person name="Rambani A."/>
            <person name="Reddy U.K."/>
            <person name="Rong J.K."/>
            <person name="Saranga Y."/>
            <person name="Scheffler B.E."/>
            <person name="Scheffler J.A."/>
            <person name="Stelly D.M."/>
            <person name="Triplett B.A."/>
            <person name="Van Deynze A."/>
            <person name="Vaslin M.F."/>
            <person name="Waghmare V.N."/>
            <person name="Walford S.A."/>
            <person name="Wright R.J."/>
            <person name="Zaki E.A."/>
            <person name="Zhang T."/>
            <person name="Dennis E.S."/>
            <person name="Mayer K.F."/>
            <person name="Peterson D.G."/>
            <person name="Rokhsar D.S."/>
            <person name="Wang X."/>
            <person name="Schmutz J."/>
        </authorList>
    </citation>
    <scope>NUCLEOTIDE SEQUENCE [LARGE SCALE GENOMIC DNA]</scope>
</reference>
<dbReference type="AlphaFoldDB" id="A0A0D2LRW8"/>
<sequence length="114" mass="13233">MPHCEITLPLYKWRLDKCLHFIKFKSKKLSTTMDAANRLSAIAAEMGQLQNEIQEHRRVLNFLLRSVRTMDPARKEARIRATRERIEGLEERQQALRAEQQALIVHGALGRLGD</sequence>
<dbReference type="PANTHER" id="PTHR36344">
    <property type="entry name" value="RX N-TERMINAL DOMAIN-CONTAINING PROTEIN"/>
    <property type="match status" value="1"/>
</dbReference>